<feature type="compositionally biased region" description="Basic and acidic residues" evidence="4">
    <location>
        <begin position="1"/>
        <end position="14"/>
    </location>
</feature>
<dbReference type="InterPro" id="IPR036987">
    <property type="entry name" value="SRA-YDG_sf"/>
</dbReference>
<evidence type="ECO:0000313" key="7">
    <source>
        <dbReference type="Proteomes" id="UP000002748"/>
    </source>
</evidence>
<proteinExistence type="predicted"/>
<feature type="domain" description="YDG" evidence="5">
    <location>
        <begin position="120"/>
        <end position="287"/>
    </location>
</feature>
<feature type="region of interest" description="Disordered" evidence="4">
    <location>
        <begin position="184"/>
        <end position="204"/>
    </location>
</feature>
<feature type="compositionally biased region" description="Basic and acidic residues" evidence="4">
    <location>
        <begin position="343"/>
        <end position="352"/>
    </location>
</feature>
<feature type="compositionally biased region" description="Acidic residues" evidence="4">
    <location>
        <begin position="386"/>
        <end position="405"/>
    </location>
</feature>
<reference evidence="6 7" key="1">
    <citation type="journal article" date="2012" name="Eukaryot. Cell">
        <title>Draft genome sequence of CBS 2479, the standard type strain of Trichosporon asahii.</title>
        <authorList>
            <person name="Yang R.Y."/>
            <person name="Li H.T."/>
            <person name="Zhu H."/>
            <person name="Zhou G.P."/>
            <person name="Wang M."/>
            <person name="Wang L."/>
        </authorList>
    </citation>
    <scope>NUCLEOTIDE SEQUENCE [LARGE SCALE GENOMIC DNA]</scope>
    <source>
        <strain evidence="7">ATCC 90039 / CBS 2479 / JCM 2466 / KCTC 7840 / NCYC 2677 / UAMH 7654</strain>
    </source>
</reference>
<evidence type="ECO:0000256" key="2">
    <source>
        <dbReference type="ARBA" id="ARBA00023242"/>
    </source>
</evidence>
<organism evidence="6 7">
    <name type="scientific">Trichosporon asahii var. asahii (strain ATCC 90039 / CBS 2479 / JCM 2466 / KCTC 7840 / NBRC 103889/ NCYC 2677 / UAMH 7654)</name>
    <name type="common">Yeast</name>
    <dbReference type="NCBI Taxonomy" id="1186058"/>
    <lineage>
        <taxon>Eukaryota</taxon>
        <taxon>Fungi</taxon>
        <taxon>Dikarya</taxon>
        <taxon>Basidiomycota</taxon>
        <taxon>Agaricomycotina</taxon>
        <taxon>Tremellomycetes</taxon>
        <taxon>Trichosporonales</taxon>
        <taxon>Trichosporonaceae</taxon>
        <taxon>Trichosporon</taxon>
    </lineage>
</organism>
<evidence type="ECO:0000256" key="4">
    <source>
        <dbReference type="SAM" id="MobiDB-lite"/>
    </source>
</evidence>
<dbReference type="GeneID" id="25991044"/>
<dbReference type="VEuPathDB" id="FungiDB:A1Q1_07532"/>
<feature type="compositionally biased region" description="Polar residues" evidence="4">
    <location>
        <begin position="705"/>
        <end position="720"/>
    </location>
</feature>
<dbReference type="InterPro" id="IPR017956">
    <property type="entry name" value="AT_hook_DNA-bd_motif"/>
</dbReference>
<dbReference type="SMART" id="SM00384">
    <property type="entry name" value="AT_hook"/>
    <property type="match status" value="7"/>
</dbReference>
<dbReference type="GO" id="GO:0016567">
    <property type="term" value="P:protein ubiquitination"/>
    <property type="evidence" value="ECO:0007669"/>
    <property type="project" value="TreeGrafter"/>
</dbReference>
<evidence type="ECO:0000313" key="6">
    <source>
        <dbReference type="EMBL" id="EJT51254.1"/>
    </source>
</evidence>
<evidence type="ECO:0000259" key="5">
    <source>
        <dbReference type="PROSITE" id="PS51015"/>
    </source>
</evidence>
<dbReference type="SUPFAM" id="SSF88697">
    <property type="entry name" value="PUA domain-like"/>
    <property type="match status" value="1"/>
</dbReference>
<dbReference type="EMBL" id="ALBS01000066">
    <property type="protein sequence ID" value="EJT51254.1"/>
    <property type="molecule type" value="Genomic_DNA"/>
</dbReference>
<dbReference type="PANTHER" id="PTHR14140:SF27">
    <property type="entry name" value="OS04G0289800 PROTEIN"/>
    <property type="match status" value="1"/>
</dbReference>
<dbReference type="InterPro" id="IPR045134">
    <property type="entry name" value="UHRF1/2-like"/>
</dbReference>
<keyword evidence="2 3" id="KW-0539">Nucleus</keyword>
<feature type="region of interest" description="Disordered" evidence="4">
    <location>
        <begin position="289"/>
        <end position="754"/>
    </location>
</feature>
<dbReference type="HOGENOM" id="CLU_369695_0_0_1"/>
<dbReference type="GO" id="GO:0044027">
    <property type="term" value="P:negative regulation of gene expression via chromosomal CpG island methylation"/>
    <property type="evidence" value="ECO:0007669"/>
    <property type="project" value="TreeGrafter"/>
</dbReference>
<protein>
    <recommendedName>
        <fullName evidence="5">YDG domain-containing protein</fullName>
    </recommendedName>
</protein>
<dbReference type="RefSeq" id="XP_014182402.1">
    <property type="nucleotide sequence ID" value="XM_014326927.1"/>
</dbReference>
<dbReference type="OrthoDB" id="2270193at2759"/>
<dbReference type="GO" id="GO:0006355">
    <property type="term" value="P:regulation of DNA-templated transcription"/>
    <property type="evidence" value="ECO:0007669"/>
    <property type="project" value="InterPro"/>
</dbReference>
<dbReference type="PROSITE" id="PS51015">
    <property type="entry name" value="YDG"/>
    <property type="match status" value="1"/>
</dbReference>
<dbReference type="InterPro" id="IPR000637">
    <property type="entry name" value="HMGI/Y_DNA-bd_CS"/>
</dbReference>
<dbReference type="GO" id="GO:0003677">
    <property type="term" value="F:DNA binding"/>
    <property type="evidence" value="ECO:0007669"/>
    <property type="project" value="InterPro"/>
</dbReference>
<feature type="region of interest" description="Disordered" evidence="4">
    <location>
        <begin position="1"/>
        <end position="83"/>
    </location>
</feature>
<dbReference type="PROSITE" id="PS00354">
    <property type="entry name" value="HMGI_Y"/>
    <property type="match status" value="1"/>
</dbReference>
<evidence type="ECO:0000256" key="1">
    <source>
        <dbReference type="ARBA" id="ARBA00004123"/>
    </source>
</evidence>
<dbReference type="PANTHER" id="PTHR14140">
    <property type="entry name" value="E3 UBIQUITIN-PROTEIN LIGASE UHRF-RELATED"/>
    <property type="match status" value="1"/>
</dbReference>
<dbReference type="InterPro" id="IPR015947">
    <property type="entry name" value="PUA-like_sf"/>
</dbReference>
<evidence type="ECO:0000256" key="3">
    <source>
        <dbReference type="PROSITE-ProRule" id="PRU00358"/>
    </source>
</evidence>
<feature type="compositionally biased region" description="Acidic residues" evidence="4">
    <location>
        <begin position="362"/>
        <end position="378"/>
    </location>
</feature>
<name>J6F2P7_TRIAS</name>
<dbReference type="GO" id="GO:0061630">
    <property type="term" value="F:ubiquitin protein ligase activity"/>
    <property type="evidence" value="ECO:0007669"/>
    <property type="project" value="TreeGrafter"/>
</dbReference>
<dbReference type="GO" id="GO:0005634">
    <property type="term" value="C:nucleus"/>
    <property type="evidence" value="ECO:0007669"/>
    <property type="project" value="UniProtKB-SubCell"/>
</dbReference>
<dbReference type="FunFam" id="2.30.280.10:FF:000005">
    <property type="entry name" value="E3 ubiquitin-protein ligase UHRF1"/>
    <property type="match status" value="1"/>
</dbReference>
<comment type="subcellular location">
    <subcellularLocation>
        <location evidence="1 3">Nucleus</location>
    </subcellularLocation>
</comment>
<dbReference type="Pfam" id="PF02182">
    <property type="entry name" value="SAD_SRA"/>
    <property type="match status" value="1"/>
</dbReference>
<dbReference type="Proteomes" id="UP000002748">
    <property type="component" value="Unassembled WGS sequence"/>
</dbReference>
<dbReference type="AlphaFoldDB" id="J6F2P7"/>
<feature type="compositionally biased region" description="Acidic residues" evidence="4">
    <location>
        <begin position="301"/>
        <end position="335"/>
    </location>
</feature>
<gene>
    <name evidence="6" type="ORF">A1Q1_07532</name>
</gene>
<dbReference type="PRINTS" id="PR00929">
    <property type="entry name" value="ATHOOK"/>
</dbReference>
<dbReference type="InterPro" id="IPR003105">
    <property type="entry name" value="SRA_YDG"/>
</dbReference>
<sequence length="754" mass="82574">MDSTADDRENEDLLKSLGLAPMKKAQPPPPKPKAAKKKKKDTVDDDDYSASPERELRRSGRARKLVQRDDSSSEDDYEPTPYLKRAMKAERNNSTRQRVDQPQRIQQRLGERLHDPKTFGPIPGVEVGTWWPSRMECSTASIHAPTVAGISGNAIEGAWSVALSGGYPDDVDFGEAFTYTGSGGRDLKGTKQNPKNLRTAPQTFDQSFDNSYNAALKVSSRTQVDMLTEQRSAETRKPVRVIRGFKLDSKYAPATGYRYDGLYVVEKAYMTRGLTKGFLVCKYAFKRLPGQPPLPIREDDGGNADEGEEVEEDEEIVRPEDEDVGDEFDGGEEDNGQASEEVGNDHGREGQARGKRKRQGDQDSDETGDEEATADGDGEELRAEGDMDDADEDTGEQESDAEEDEPVAKRGRGRPRKHLIQSPPRRRGPGRPRKNPLPAAEGEPPTKRGPGRPRKHPLPEALTEKRGGARTRTNLQPKDTTAAAEEDESEPPVSKRVRGRPRQKSLSNAPGEEPREAAEPTPARRGRGWPRKGGVSDSPTPTESELEAPARRGRGRPRKSDPAPAAESVMIEPEPIRRSSTRFRKSGASEGLAPTAPDATEVTPAKPAPGRPRKHNPGGSTSVNVEEPEAAPVKRGPGRPRKSTITTPKLTLPRRTSGRLSTHSTRTESEAAEVDELLTPAELRRSTRRVSTPQTPIGSPLVSKATGQINTPATPLQTTRVTRRLRAHSATPGSSKPRRIMEVVIPTPSPAREQ</sequence>
<dbReference type="KEGG" id="tasa:A1Q1_07532"/>
<feature type="compositionally biased region" description="Basic residues" evidence="4">
    <location>
        <begin position="409"/>
        <end position="434"/>
    </location>
</feature>
<dbReference type="Gene3D" id="2.30.280.10">
    <property type="entry name" value="SRA-YDG"/>
    <property type="match status" value="1"/>
</dbReference>
<dbReference type="SMART" id="SM00466">
    <property type="entry name" value="SRA"/>
    <property type="match status" value="1"/>
</dbReference>
<accession>J6F2P7</accession>
<feature type="compositionally biased region" description="Polar residues" evidence="4">
    <location>
        <begin position="190"/>
        <end position="204"/>
    </location>
</feature>
<comment type="caution">
    <text evidence="6">The sequence shown here is derived from an EMBL/GenBank/DDBJ whole genome shotgun (WGS) entry which is preliminary data.</text>
</comment>